<feature type="non-terminal residue" evidence="1">
    <location>
        <position position="1"/>
    </location>
</feature>
<evidence type="ECO:0000313" key="2">
    <source>
        <dbReference type="Proteomes" id="UP000824469"/>
    </source>
</evidence>
<name>A0AA38GSU8_TAXCH</name>
<dbReference type="EMBL" id="JAHRHJ020000001">
    <property type="protein sequence ID" value="KAH9328512.1"/>
    <property type="molecule type" value="Genomic_DNA"/>
</dbReference>
<proteinExistence type="predicted"/>
<dbReference type="Proteomes" id="UP000824469">
    <property type="component" value="Unassembled WGS sequence"/>
</dbReference>
<organism evidence="1 2">
    <name type="scientific">Taxus chinensis</name>
    <name type="common">Chinese yew</name>
    <name type="synonym">Taxus wallichiana var. chinensis</name>
    <dbReference type="NCBI Taxonomy" id="29808"/>
    <lineage>
        <taxon>Eukaryota</taxon>
        <taxon>Viridiplantae</taxon>
        <taxon>Streptophyta</taxon>
        <taxon>Embryophyta</taxon>
        <taxon>Tracheophyta</taxon>
        <taxon>Spermatophyta</taxon>
        <taxon>Pinopsida</taxon>
        <taxon>Pinidae</taxon>
        <taxon>Conifers II</taxon>
        <taxon>Cupressales</taxon>
        <taxon>Taxaceae</taxon>
        <taxon>Taxus</taxon>
    </lineage>
</organism>
<gene>
    <name evidence="1" type="ORF">KI387_000620</name>
</gene>
<comment type="caution">
    <text evidence="1">The sequence shown here is derived from an EMBL/GenBank/DDBJ whole genome shotgun (WGS) entry which is preliminary data.</text>
</comment>
<sequence length="65" mass="6999">VSQFHMDLSLHDVNGKEFLRKTISIHKNGAGPFNFAMATLQGGDNKLFGTLLPLEDDGPSTSPKG</sequence>
<accession>A0AA38GSU8</accession>
<protein>
    <submittedName>
        <fullName evidence="1">Uncharacterized protein</fullName>
    </submittedName>
</protein>
<keyword evidence="2" id="KW-1185">Reference proteome</keyword>
<feature type="non-terminal residue" evidence="1">
    <location>
        <position position="65"/>
    </location>
</feature>
<evidence type="ECO:0000313" key="1">
    <source>
        <dbReference type="EMBL" id="KAH9328512.1"/>
    </source>
</evidence>
<reference evidence="1 2" key="1">
    <citation type="journal article" date="2021" name="Nat. Plants">
        <title>The Taxus genome provides insights into paclitaxel biosynthesis.</title>
        <authorList>
            <person name="Xiong X."/>
            <person name="Gou J."/>
            <person name="Liao Q."/>
            <person name="Li Y."/>
            <person name="Zhou Q."/>
            <person name="Bi G."/>
            <person name="Li C."/>
            <person name="Du R."/>
            <person name="Wang X."/>
            <person name="Sun T."/>
            <person name="Guo L."/>
            <person name="Liang H."/>
            <person name="Lu P."/>
            <person name="Wu Y."/>
            <person name="Zhang Z."/>
            <person name="Ro D.K."/>
            <person name="Shang Y."/>
            <person name="Huang S."/>
            <person name="Yan J."/>
        </authorList>
    </citation>
    <scope>NUCLEOTIDE SEQUENCE [LARGE SCALE GENOMIC DNA]</scope>
    <source>
        <strain evidence="1">Ta-2019</strain>
    </source>
</reference>
<dbReference type="AlphaFoldDB" id="A0AA38GSU8"/>